<proteinExistence type="predicted"/>
<protein>
    <submittedName>
        <fullName evidence="1">Uncharacterized protein</fullName>
    </submittedName>
</protein>
<comment type="caution">
    <text evidence="1">The sequence shown here is derived from an EMBL/GenBank/DDBJ whole genome shotgun (WGS) entry which is preliminary data.</text>
</comment>
<dbReference type="Proteomes" id="UP000179157">
    <property type="component" value="Unassembled WGS sequence"/>
</dbReference>
<evidence type="ECO:0000313" key="1">
    <source>
        <dbReference type="EMBL" id="OGF56730.1"/>
    </source>
</evidence>
<dbReference type="AlphaFoldDB" id="A0A1F5V002"/>
<gene>
    <name evidence="1" type="ORF">A2Z21_07825</name>
</gene>
<name>A0A1F5V002_FRAXR</name>
<accession>A0A1F5V002</accession>
<reference evidence="1 2" key="1">
    <citation type="journal article" date="2016" name="Nat. Commun.">
        <title>Thousands of microbial genomes shed light on interconnected biogeochemical processes in an aquifer system.</title>
        <authorList>
            <person name="Anantharaman K."/>
            <person name="Brown C.T."/>
            <person name="Hug L.A."/>
            <person name="Sharon I."/>
            <person name="Castelle C.J."/>
            <person name="Probst A.J."/>
            <person name="Thomas B.C."/>
            <person name="Singh A."/>
            <person name="Wilkins M.J."/>
            <person name="Karaoz U."/>
            <person name="Brodie E.L."/>
            <person name="Williams K.H."/>
            <person name="Hubbard S.S."/>
            <person name="Banfield J.F."/>
        </authorList>
    </citation>
    <scope>NUCLEOTIDE SEQUENCE [LARGE SCALE GENOMIC DNA]</scope>
    <source>
        <strain evidence="2">RBG_16_55_9</strain>
    </source>
</reference>
<sequence length="377" mass="43089">MDRLNIEAVTKRNAKIITDGAQSRDLRFPRLRETFAGVELISTFSHLNVNLPIDEVYGNYVLRQMAARAGLTAEAIRNVAYDNIHPGHDAPKGYRVQYVIVNPHVLDPERVIHLQDALKYDSNAVIRDGQNRIKSAPEQKIEEFRARYDEIDAIYRKHSGSGHVAERIIAIRKDFLALTGIEVIAEQPFSQSLTRPLADVLEFLCREGFPFWEMPVPAHRDRYVDYTFLVEGVDALGSRQPARFEGTQFVFRYDDTSERRIPAGKIFDALRSFEVVPTMPLVILATATAPQVPHLGGRVWKSYAPVHVDAQAKWLGIDERSDTLILSTEGYKPLITYRQNQEFTGFPAIYMTYGREIIQKALREGLQLRVEFKRIVY</sequence>
<dbReference type="EMBL" id="MFGX01000027">
    <property type="protein sequence ID" value="OGF56730.1"/>
    <property type="molecule type" value="Genomic_DNA"/>
</dbReference>
<evidence type="ECO:0000313" key="2">
    <source>
        <dbReference type="Proteomes" id="UP000179157"/>
    </source>
</evidence>
<organism evidence="1 2">
    <name type="scientific">Fraserbacteria sp. (strain RBG_16_55_9)</name>
    <dbReference type="NCBI Taxonomy" id="1817864"/>
    <lineage>
        <taxon>Bacteria</taxon>
        <taxon>Candidatus Fraseribacteriota</taxon>
    </lineage>
</organism>